<feature type="domain" description="Mce/MlaD" evidence="3">
    <location>
        <begin position="40"/>
        <end position="117"/>
    </location>
</feature>
<evidence type="ECO:0000313" key="5">
    <source>
        <dbReference type="Proteomes" id="UP000186720"/>
    </source>
</evidence>
<dbReference type="InterPro" id="IPR052336">
    <property type="entry name" value="MlaD_Phospholipid_Transporter"/>
</dbReference>
<organism evidence="4 5">
    <name type="scientific">Mucilaginibacter polytrichastri</name>
    <dbReference type="NCBI Taxonomy" id="1302689"/>
    <lineage>
        <taxon>Bacteria</taxon>
        <taxon>Pseudomonadati</taxon>
        <taxon>Bacteroidota</taxon>
        <taxon>Sphingobacteriia</taxon>
        <taxon>Sphingobacteriales</taxon>
        <taxon>Sphingobacteriaceae</taxon>
        <taxon>Mucilaginibacter</taxon>
    </lineage>
</organism>
<evidence type="ECO:0000256" key="2">
    <source>
        <dbReference type="SAM" id="Phobius"/>
    </source>
</evidence>
<name>A0A1Q5ZTK7_9SPHI</name>
<reference evidence="4 5" key="1">
    <citation type="submission" date="2016-11" db="EMBL/GenBank/DDBJ databases">
        <title>Whole Genome Sequencing of Mucilaginibacter polytrichastri RG4-7(T) isolated from the moss sample.</title>
        <authorList>
            <person name="Li Y."/>
        </authorList>
    </citation>
    <scope>NUCLEOTIDE SEQUENCE [LARGE SCALE GENOMIC DNA]</scope>
    <source>
        <strain evidence="4 5">RG4-7</strain>
    </source>
</reference>
<dbReference type="OrthoDB" id="9771725at2"/>
<feature type="transmembrane region" description="Helical" evidence="2">
    <location>
        <begin position="9"/>
        <end position="30"/>
    </location>
</feature>
<dbReference type="RefSeq" id="WP_074487913.1">
    <property type="nucleotide sequence ID" value="NZ_FPAM01000001.1"/>
</dbReference>
<sequence>MDNADNKKAVWVGVFIAVGLAIFIVAVFTFGNSRKSFSNGVHISAVFNDVNGLMKGNNIWFSGVRVGTISAIRFTGISQVYVTMNIDKNAQQYIHRNAGVRVSSEGFIGNKILVIDGGSPNAPVIEDGDRLKAESMMSTDDIMKTLQKNNTNLLAITSDFKLLSHNIVNGKGLVGQLMTDSTLSLRFRSMVENLNRTTANTARMADQLNQYGVKLNSKDGLANKFATDTATFKQFQRAVEQLQQTTKTASTFADNLNKASNKLNTTDNAIGVLLNDPKAAVKVQNTLDKLQESSVKLNDDLEAAQHNFFLKGFFNKKEKAQKKQLKLQQDSIEKSNKTQ</sequence>
<dbReference type="STRING" id="1302689.RG47T_0535"/>
<dbReference type="EMBL" id="MPPL01000001">
    <property type="protein sequence ID" value="OKS85096.1"/>
    <property type="molecule type" value="Genomic_DNA"/>
</dbReference>
<dbReference type="PANTHER" id="PTHR33371:SF4">
    <property type="entry name" value="INTERMEMBRANE PHOSPHOLIPID TRANSPORT SYSTEM BINDING PROTEIN MLAD"/>
    <property type="match status" value="1"/>
</dbReference>
<dbReference type="Pfam" id="PF02470">
    <property type="entry name" value="MlaD"/>
    <property type="match status" value="1"/>
</dbReference>
<keyword evidence="2" id="KW-0812">Transmembrane</keyword>
<accession>A0A1Q5ZTK7</accession>
<evidence type="ECO:0000259" key="3">
    <source>
        <dbReference type="Pfam" id="PF02470"/>
    </source>
</evidence>
<gene>
    <name evidence="4" type="ORF">RG47T_0535</name>
</gene>
<dbReference type="AlphaFoldDB" id="A0A1Q5ZTK7"/>
<evidence type="ECO:0000256" key="1">
    <source>
        <dbReference type="SAM" id="Coils"/>
    </source>
</evidence>
<comment type="caution">
    <text evidence="4">The sequence shown here is derived from an EMBL/GenBank/DDBJ whole genome shotgun (WGS) entry which is preliminary data.</text>
</comment>
<keyword evidence="2" id="KW-0472">Membrane</keyword>
<dbReference type="PANTHER" id="PTHR33371">
    <property type="entry name" value="INTERMEMBRANE PHOSPHOLIPID TRANSPORT SYSTEM BINDING PROTEIN MLAD-RELATED"/>
    <property type="match status" value="1"/>
</dbReference>
<keyword evidence="5" id="KW-1185">Reference proteome</keyword>
<protein>
    <recommendedName>
        <fullName evidence="3">Mce/MlaD domain-containing protein</fullName>
    </recommendedName>
</protein>
<keyword evidence="2" id="KW-1133">Transmembrane helix</keyword>
<dbReference type="InterPro" id="IPR003399">
    <property type="entry name" value="Mce/MlaD"/>
</dbReference>
<keyword evidence="1" id="KW-0175">Coiled coil</keyword>
<feature type="coiled-coil region" evidence="1">
    <location>
        <begin position="280"/>
        <end position="335"/>
    </location>
</feature>
<proteinExistence type="predicted"/>
<dbReference type="Proteomes" id="UP000186720">
    <property type="component" value="Unassembled WGS sequence"/>
</dbReference>
<evidence type="ECO:0000313" key="4">
    <source>
        <dbReference type="EMBL" id="OKS85096.1"/>
    </source>
</evidence>